<dbReference type="AlphaFoldDB" id="A0A1G1W1P0"/>
<dbReference type="PANTHER" id="PTHR43513">
    <property type="entry name" value="DIHYDROOROTATE DEHYDROGENASE B (NAD(+)), ELECTRON TRANSFER SUBUNIT"/>
    <property type="match status" value="1"/>
</dbReference>
<comment type="cofactor">
    <cofactor evidence="10">
        <name>[2Fe-2S] cluster</name>
        <dbReference type="ChEBI" id="CHEBI:190135"/>
    </cofactor>
    <text evidence="10">Binds 1 [2Fe-2S] cluster per subunit.</text>
</comment>
<dbReference type="PROSITE" id="PS51384">
    <property type="entry name" value="FAD_FR"/>
    <property type="match status" value="1"/>
</dbReference>
<name>A0A1G1W1P0_9BACT</name>
<evidence type="ECO:0000256" key="10">
    <source>
        <dbReference type="PIRSR" id="PIRSR006816-2"/>
    </source>
</evidence>
<dbReference type="InterPro" id="IPR001433">
    <property type="entry name" value="OxRdtase_FAD/NAD-bd"/>
</dbReference>
<dbReference type="PRINTS" id="PR00406">
    <property type="entry name" value="CYTB5RDTASE"/>
</dbReference>
<comment type="cofactor">
    <cofactor evidence="9">
        <name>[2Fe-2S] cluster</name>
        <dbReference type="ChEBI" id="CHEBI:190135"/>
    </cofactor>
</comment>
<dbReference type="InterPro" id="IPR019480">
    <property type="entry name" value="Dihydroorotate_DH_Fe-S-bd"/>
</dbReference>
<sequence>MENLLQPKKVKIIKLQEMSANVKLFRLAPVGWKFPADRDGLIFTPGQFFLVGRWGVGEAPFGGASSPFEKGSIEIGVRKAGNVTAALHQLARGDEMTIRGPYGNGYPLDFFKGKDVVMVTGGCGIPPIATLIEYIIARRELFGRVYLLYGALTPDDLLFEERYKHWEKHIKVILTVDKPTPDWKGHIGLVSELTREIKIDPVNTATAMCGPGPMAAALENILRPLGIADRRIFVSEERKMSCGIGKCQHCTTGDKYVCTDGPVFYYDQVQSNWD</sequence>
<keyword evidence="6" id="KW-0249">Electron transport</keyword>
<dbReference type="Proteomes" id="UP000176299">
    <property type="component" value="Unassembled WGS sequence"/>
</dbReference>
<feature type="binding site" evidence="10">
    <location>
        <position position="258"/>
    </location>
    <ligand>
        <name>[2Fe-2S] cluster</name>
        <dbReference type="ChEBI" id="CHEBI:190135"/>
    </ligand>
</feature>
<dbReference type="GO" id="GO:0046872">
    <property type="term" value="F:metal ion binding"/>
    <property type="evidence" value="ECO:0007669"/>
    <property type="project" value="UniProtKB-KW"/>
</dbReference>
<dbReference type="Pfam" id="PF10418">
    <property type="entry name" value="DHODB_Fe-S_bind"/>
    <property type="match status" value="1"/>
</dbReference>
<dbReference type="PANTHER" id="PTHR43513:SF1">
    <property type="entry name" value="ANAEROBIC SULFITE REDUCTASE SUBUNIT B"/>
    <property type="match status" value="1"/>
</dbReference>
<comment type="caution">
    <text evidence="12">The sequence shown here is derived from an EMBL/GenBank/DDBJ whole genome shotgun (WGS) entry which is preliminary data.</text>
</comment>
<dbReference type="SUPFAM" id="SSF52343">
    <property type="entry name" value="Ferredoxin reductase-like, C-terminal NADP-linked domain"/>
    <property type="match status" value="1"/>
</dbReference>
<feature type="binding site" evidence="10">
    <location>
        <position position="250"/>
    </location>
    <ligand>
        <name>[2Fe-2S] cluster</name>
        <dbReference type="ChEBI" id="CHEBI:190135"/>
    </ligand>
</feature>
<keyword evidence="5" id="KW-0274">FAD</keyword>
<dbReference type="CDD" id="cd06221">
    <property type="entry name" value="sulfite_reductase_like"/>
    <property type="match status" value="1"/>
</dbReference>
<dbReference type="InterPro" id="IPR037117">
    <property type="entry name" value="Dihydroorotate_DH_ele_sf"/>
</dbReference>
<evidence type="ECO:0000256" key="1">
    <source>
        <dbReference type="ARBA" id="ARBA00022448"/>
    </source>
</evidence>
<keyword evidence="7 10" id="KW-0408">Iron</keyword>
<dbReference type="Gene3D" id="2.10.240.10">
    <property type="entry name" value="Dihydroorotate dehydrogenase, electron transfer subunit"/>
    <property type="match status" value="1"/>
</dbReference>
<evidence type="ECO:0000313" key="13">
    <source>
        <dbReference type="Proteomes" id="UP000176299"/>
    </source>
</evidence>
<evidence type="ECO:0000256" key="9">
    <source>
        <dbReference type="ARBA" id="ARBA00034078"/>
    </source>
</evidence>
<proteinExistence type="predicted"/>
<evidence type="ECO:0000256" key="8">
    <source>
        <dbReference type="ARBA" id="ARBA00023014"/>
    </source>
</evidence>
<reference evidence="12 13" key="1">
    <citation type="journal article" date="2016" name="Nat. Commun.">
        <title>Thousands of microbial genomes shed light on interconnected biogeochemical processes in an aquifer system.</title>
        <authorList>
            <person name="Anantharaman K."/>
            <person name="Brown C.T."/>
            <person name="Hug L.A."/>
            <person name="Sharon I."/>
            <person name="Castelle C.J."/>
            <person name="Probst A.J."/>
            <person name="Thomas B.C."/>
            <person name="Singh A."/>
            <person name="Wilkins M.J."/>
            <person name="Karaoz U."/>
            <person name="Brodie E.L."/>
            <person name="Williams K.H."/>
            <person name="Hubbard S.S."/>
            <person name="Banfield J.F."/>
        </authorList>
    </citation>
    <scope>NUCLEOTIDE SEQUENCE [LARGE SCALE GENOMIC DNA]</scope>
</reference>
<feature type="binding site" evidence="10">
    <location>
        <position position="247"/>
    </location>
    <ligand>
        <name>[2Fe-2S] cluster</name>
        <dbReference type="ChEBI" id="CHEBI:190135"/>
    </ligand>
</feature>
<dbReference type="GO" id="GO:0006221">
    <property type="term" value="P:pyrimidine nucleotide biosynthetic process"/>
    <property type="evidence" value="ECO:0007669"/>
    <property type="project" value="InterPro"/>
</dbReference>
<keyword evidence="3 10" id="KW-0001">2Fe-2S</keyword>
<dbReference type="PIRSF" id="PIRSF006816">
    <property type="entry name" value="Cyc3_hyd_g"/>
    <property type="match status" value="1"/>
</dbReference>
<dbReference type="Pfam" id="PF00175">
    <property type="entry name" value="NAD_binding_1"/>
    <property type="match status" value="1"/>
</dbReference>
<evidence type="ECO:0000256" key="7">
    <source>
        <dbReference type="ARBA" id="ARBA00023004"/>
    </source>
</evidence>
<keyword evidence="8 10" id="KW-0411">Iron-sulfur</keyword>
<feature type="domain" description="FAD-binding FR-type" evidence="11">
    <location>
        <begin position="5"/>
        <end position="108"/>
    </location>
</feature>
<keyword evidence="2" id="KW-0285">Flavoprotein</keyword>
<dbReference type="InterPro" id="IPR017927">
    <property type="entry name" value="FAD-bd_FR_type"/>
</dbReference>
<accession>A0A1G1W1P0</accession>
<gene>
    <name evidence="12" type="ORF">A2113_01935</name>
</gene>
<dbReference type="Gene3D" id="2.40.30.10">
    <property type="entry name" value="Translation factors"/>
    <property type="match status" value="1"/>
</dbReference>
<dbReference type="GO" id="GO:0051537">
    <property type="term" value="F:2 iron, 2 sulfur cluster binding"/>
    <property type="evidence" value="ECO:0007669"/>
    <property type="project" value="UniProtKB-KW"/>
</dbReference>
<dbReference type="InterPro" id="IPR050353">
    <property type="entry name" value="PyrK_electron_transfer"/>
</dbReference>
<keyword evidence="4 10" id="KW-0479">Metal-binding</keyword>
<keyword evidence="1" id="KW-0813">Transport</keyword>
<dbReference type="EMBL" id="MHCN01000013">
    <property type="protein sequence ID" value="OGY21494.1"/>
    <property type="molecule type" value="Genomic_DNA"/>
</dbReference>
<evidence type="ECO:0000256" key="5">
    <source>
        <dbReference type="ARBA" id="ARBA00022827"/>
    </source>
</evidence>
<dbReference type="InterPro" id="IPR039261">
    <property type="entry name" value="FNR_nucleotide-bd"/>
</dbReference>
<dbReference type="InterPro" id="IPR008333">
    <property type="entry name" value="Cbr1-like_FAD-bd_dom"/>
</dbReference>
<evidence type="ECO:0000256" key="6">
    <source>
        <dbReference type="ARBA" id="ARBA00022982"/>
    </source>
</evidence>
<evidence type="ECO:0000259" key="11">
    <source>
        <dbReference type="PROSITE" id="PS51384"/>
    </source>
</evidence>
<feature type="binding site" evidence="10">
    <location>
        <position position="242"/>
    </location>
    <ligand>
        <name>[2Fe-2S] cluster</name>
        <dbReference type="ChEBI" id="CHEBI:190135"/>
    </ligand>
</feature>
<dbReference type="Gene3D" id="3.40.50.80">
    <property type="entry name" value="Nucleotide-binding domain of ferredoxin-NADP reductase (FNR) module"/>
    <property type="match status" value="1"/>
</dbReference>
<dbReference type="Pfam" id="PF00970">
    <property type="entry name" value="FAD_binding_6"/>
    <property type="match status" value="1"/>
</dbReference>
<dbReference type="GO" id="GO:0050660">
    <property type="term" value="F:flavin adenine dinucleotide binding"/>
    <property type="evidence" value="ECO:0007669"/>
    <property type="project" value="InterPro"/>
</dbReference>
<dbReference type="SUPFAM" id="SSF63380">
    <property type="entry name" value="Riboflavin synthase domain-like"/>
    <property type="match status" value="1"/>
</dbReference>
<dbReference type="InterPro" id="IPR017938">
    <property type="entry name" value="Riboflavin_synthase-like_b-brl"/>
</dbReference>
<protein>
    <recommendedName>
        <fullName evidence="11">FAD-binding FR-type domain-containing protein</fullName>
    </recommendedName>
</protein>
<evidence type="ECO:0000313" key="12">
    <source>
        <dbReference type="EMBL" id="OGY21494.1"/>
    </source>
</evidence>
<dbReference type="GO" id="GO:0016491">
    <property type="term" value="F:oxidoreductase activity"/>
    <property type="evidence" value="ECO:0007669"/>
    <property type="project" value="InterPro"/>
</dbReference>
<evidence type="ECO:0000256" key="2">
    <source>
        <dbReference type="ARBA" id="ARBA00022630"/>
    </source>
</evidence>
<dbReference type="STRING" id="1802591.A2113_01935"/>
<evidence type="ECO:0000256" key="3">
    <source>
        <dbReference type="ARBA" id="ARBA00022714"/>
    </source>
</evidence>
<organism evidence="12 13">
    <name type="scientific">Candidatus Woykebacteria bacterium GWA1_44_8</name>
    <dbReference type="NCBI Taxonomy" id="1802591"/>
    <lineage>
        <taxon>Bacteria</taxon>
        <taxon>Candidatus Woykeibacteriota</taxon>
    </lineage>
</organism>
<dbReference type="InterPro" id="IPR012165">
    <property type="entry name" value="Cyt_c3_hydrogenase_gsu"/>
</dbReference>
<evidence type="ECO:0000256" key="4">
    <source>
        <dbReference type="ARBA" id="ARBA00022723"/>
    </source>
</evidence>